<feature type="region of interest" description="Disordered" evidence="1">
    <location>
        <begin position="1"/>
        <end position="84"/>
    </location>
</feature>
<evidence type="ECO:0000256" key="1">
    <source>
        <dbReference type="SAM" id="MobiDB-lite"/>
    </source>
</evidence>
<proteinExistence type="predicted"/>
<reference evidence="6" key="1">
    <citation type="journal article" date="2024" name="Gigascience">
        <title>Chromosome-level genome of the poultry shaft louse Menopon gallinae provides insight into the host-switching and adaptive evolution of parasitic lice.</title>
        <authorList>
            <person name="Xu Y."/>
            <person name="Ma L."/>
            <person name="Liu S."/>
            <person name="Liang Y."/>
            <person name="Liu Q."/>
            <person name="He Z."/>
            <person name="Tian L."/>
            <person name="Duan Y."/>
            <person name="Cai W."/>
            <person name="Li H."/>
            <person name="Song F."/>
        </authorList>
    </citation>
    <scope>NUCLEOTIDE SEQUENCE</scope>
    <source>
        <strain evidence="6">Cailab_2023a</strain>
    </source>
</reference>
<feature type="domain" description="Integrator complex subunit 1 R3" evidence="3">
    <location>
        <begin position="1681"/>
        <end position="1840"/>
    </location>
</feature>
<feature type="domain" description="Integrator complex subunit 1 R4" evidence="4">
    <location>
        <begin position="1888"/>
        <end position="1981"/>
    </location>
</feature>
<dbReference type="InterPro" id="IPR022145">
    <property type="entry name" value="INTS1_RPB2-bd"/>
</dbReference>
<dbReference type="InterPro" id="IPR053965">
    <property type="entry name" value="INTS1_R4"/>
</dbReference>
<dbReference type="InterPro" id="IPR053966">
    <property type="entry name" value="INTS1_INTS2-bd"/>
</dbReference>
<evidence type="ECO:0000259" key="5">
    <source>
        <dbReference type="Pfam" id="PF22929"/>
    </source>
</evidence>
<dbReference type="Pfam" id="PF22927">
    <property type="entry name" value="INT1_R3"/>
    <property type="match status" value="1"/>
</dbReference>
<feature type="compositionally biased region" description="Polar residues" evidence="1">
    <location>
        <begin position="75"/>
        <end position="84"/>
    </location>
</feature>
<sequence length="2022" mass="226337">MDRSKNSQSRGKSKTQHYPTDLFALGAKSTGNETNKRPLGTGSNERKREAPQQNIPILAKKAKTVVGSPTPLGRPTSSSPNTAVATSGESWEAVAIEVEPSELVNSVLDAYQNGQQDKAAALICGAIKVLKNSKWKPDSSITVALIYLAKLKPSLFSSDIVTQALSVLLKRDAQHNFKTKVNPTVAILAANLLLQGYQEQKHWPTNFIKLYIEDAMSERVWVDQVECRAFVNNIVTSFNTKAITGNINLLLPEIGPMGSITCSESPVTVAPEDDEEGAGGVQMTDIPTIPRYSKSFDSVEQIIMDIQLNRRQTPESVTRNYLKLLSSACGLVEIRYSAAPKLEMWLQNPKLMKPAQELLLSICVNCTTHSPKDIQVIAYLAKIRLKTKALINFYLTCIRELINAHPDNLSTILKHTIYNELSTSRNPNNMTMIGVMFQAHPEQSATLLADVFLELLLNRDDFLRPLRALLREIVRYLRYDINLFALCQGLMADKRDNPAFRDFEFKDRMFYAIIDLITLSCFLGVAPAVKESVNLIGRGDKREIQTLINYHTMVSKIEQEAVTWLKNCVPKIYKPNASEFVHALHKVLFMDQQDAYYKVDMWPPESERTLLLRLASESPLYQNTLIGVLIIGLSKDHPMNAPDTLELADQLVKRSASLSTEGLEMLQADKIEIFDMVFNVTAYHHPDNITLPHGYCPPRLAISNLYWKAWIMLLLLSVHNPASLGKAAWEKYPTLRMFMEMCITNHFSYPPPTMNVSENAEETKNQEIRMTARERESILEFESHLAAASTKATITEQTSLLLSQLITMDPTGPARKPPVGVLEQLAALNATHRMGHLLCRSRHPDFLLDLIQRQGTSQSMPWLADLVESSEGSLSHLPVQCLCEFLLSSGPPDKQSKSQQLISHLQHVLTDPNQDPTAPCEVLEYLLRRLSSPHMNSRAQAIKGLKLVLSSVNAAKDSMDVDGQVEDSRWLLGQLPLLPHFDAVRPQLVLALRQACQVENDPMCISSYIAFLALHTADDDLPSLGLLVQDMAQLIVERSTIMAAIMPNGQPDDHRANTLRSLIVIFCTYLQKAREPRRENYTWSESQDQILVTWQTGQESSLHILVVHAMIILLSYGPVNEHGLFTLLLETWFPENGQLPKAYLVDTSEEALLIPDWLKLRMIRSGVDRLVDAALMDLDVPQLVLFIQSFGIPVSSMSKLLETLDRTDASLVASAVFDKAYMAQLVQVQRRRGATGGHTFVQALQLAEQQPPEPAGFRGCVTKLPLHVPQSSGSSISVEGFNVDAAVNLLKQFFSTSETPATRRTAFKKLQMMLLVEAKENDDKIKAFSEITNVLTNLAETPEGLDSMINILKQDITTANLLIRLLWKVGEKTNEDLKLLFINYCKKIQFNLDEKEPSPLSSLLSEVLTQEKAERKEQKSEVKAEKLTEILLGSNHQKSLCIGQLIDSLVSAEPELISPPSEQQMIKLLFGNTLKDHAFKDGSDAETCRPYLLTLLTHRASWGRLQHCVNHLLSRFEKDYSATAVLDFLEALTRNPRLWQGREKHIPKHHTPESVLHLTENQVLCMIEYIIEEADEICEVGRVQDIPNNEAEIETRPAFMDTLESRLPILLESFQDRFLPEVVRQLASSTSQLSQSRTEVCKHLLVLLYFHIPGVIKYLFGTEQELLLKDTSILGWTSSAIDKISHTLLTAMTATSVASKEWWKKSLDFELAARKMAVVHPSLVLRQLPMIAASLQGRVHFDYVVLRARNHIGVFAQVLGIIELLQPKVFSKQYAVSLHKTLDTFLTLFKLHGHMKDIVPMLYRFIKFLQNYVVNDAARAMKYLQANSVTLAAILKVHPNLTSLRSLLSGILTPKDDNGEDTEPVQASGVVTPSFEILTAPPPSILNSLARSQGEDILSALQELDHISMRNPAVLEVLTEQLSSLILSPYSNIRSLSHTLLTRLMKFNPQSKALTGYLRSLESNQGEIVLTALERLPEMVVSVQEHAGLLLDKVFALGIRSSFSTSSHISKAIALLNLQSGC</sequence>
<feature type="compositionally biased region" description="Polar residues" evidence="1">
    <location>
        <begin position="1"/>
        <end position="10"/>
    </location>
</feature>
<evidence type="ECO:0000259" key="3">
    <source>
        <dbReference type="Pfam" id="PF22927"/>
    </source>
</evidence>
<dbReference type="EMBL" id="JARGDH010000003">
    <property type="protein sequence ID" value="KAL0272624.1"/>
    <property type="molecule type" value="Genomic_DNA"/>
</dbReference>
<dbReference type="InterPro" id="IPR053964">
    <property type="entry name" value="INT1_R3"/>
</dbReference>
<dbReference type="Pfam" id="PF12432">
    <property type="entry name" value="INTS1_RP2B-bd"/>
    <property type="match status" value="1"/>
</dbReference>
<organism evidence="6">
    <name type="scientific">Menopon gallinae</name>
    <name type="common">poultry shaft louse</name>
    <dbReference type="NCBI Taxonomy" id="328185"/>
    <lineage>
        <taxon>Eukaryota</taxon>
        <taxon>Metazoa</taxon>
        <taxon>Ecdysozoa</taxon>
        <taxon>Arthropoda</taxon>
        <taxon>Hexapoda</taxon>
        <taxon>Insecta</taxon>
        <taxon>Pterygota</taxon>
        <taxon>Neoptera</taxon>
        <taxon>Paraneoptera</taxon>
        <taxon>Psocodea</taxon>
        <taxon>Troctomorpha</taxon>
        <taxon>Phthiraptera</taxon>
        <taxon>Amblycera</taxon>
        <taxon>Menoponidae</taxon>
        <taxon>Menopon</taxon>
    </lineage>
</organism>
<dbReference type="InterPro" id="IPR038902">
    <property type="entry name" value="INTS1"/>
</dbReference>
<dbReference type="PANTHER" id="PTHR21224">
    <property type="entry name" value="INTEGRATOR COMPLEX SUBUNIT 1"/>
    <property type="match status" value="1"/>
</dbReference>
<dbReference type="GO" id="GO:0032039">
    <property type="term" value="C:integrator complex"/>
    <property type="evidence" value="ECO:0007669"/>
    <property type="project" value="InterPro"/>
</dbReference>
<evidence type="ECO:0008006" key="7">
    <source>
        <dbReference type="Google" id="ProtNLM"/>
    </source>
</evidence>
<dbReference type="SUPFAM" id="SSF48371">
    <property type="entry name" value="ARM repeat"/>
    <property type="match status" value="2"/>
</dbReference>
<dbReference type="GO" id="GO:0034474">
    <property type="term" value="P:U2 snRNA 3'-end processing"/>
    <property type="evidence" value="ECO:0007669"/>
    <property type="project" value="InterPro"/>
</dbReference>
<dbReference type="PANTHER" id="PTHR21224:SF1">
    <property type="entry name" value="INTEGRATOR COMPLEX SUBUNIT 1"/>
    <property type="match status" value="1"/>
</dbReference>
<gene>
    <name evidence="6" type="ORF">PYX00_005524</name>
</gene>
<comment type="caution">
    <text evidence="6">The sequence shown here is derived from an EMBL/GenBank/DDBJ whole genome shotgun (WGS) entry which is preliminary data.</text>
</comment>
<protein>
    <recommendedName>
        <fullName evidence="7">Integrator complex subunit 1</fullName>
    </recommendedName>
</protein>
<dbReference type="Pfam" id="PF22929">
    <property type="entry name" value="INTS1_INTS2-bd"/>
    <property type="match status" value="1"/>
</dbReference>
<evidence type="ECO:0000259" key="4">
    <source>
        <dbReference type="Pfam" id="PF22928"/>
    </source>
</evidence>
<dbReference type="Pfam" id="PF22928">
    <property type="entry name" value="INTS1_R4"/>
    <property type="match status" value="1"/>
</dbReference>
<dbReference type="InterPro" id="IPR016024">
    <property type="entry name" value="ARM-type_fold"/>
</dbReference>
<name>A0AAW2HRQ8_9NEOP</name>
<evidence type="ECO:0000259" key="2">
    <source>
        <dbReference type="Pfam" id="PF12432"/>
    </source>
</evidence>
<feature type="domain" description="Integrator complex subunit 1 RPB2-binding" evidence="2">
    <location>
        <begin position="298"/>
        <end position="449"/>
    </location>
</feature>
<feature type="domain" description="Integrator complex subunit 1 INTS2-binding" evidence="5">
    <location>
        <begin position="921"/>
        <end position="1240"/>
    </location>
</feature>
<evidence type="ECO:0000313" key="6">
    <source>
        <dbReference type="EMBL" id="KAL0272624.1"/>
    </source>
</evidence>
<accession>A0AAW2HRQ8</accession>